<evidence type="ECO:0000313" key="3">
    <source>
        <dbReference type="Proteomes" id="UP000321907"/>
    </source>
</evidence>
<organism evidence="2 3">
    <name type="scientific">Neolewinella aurantiaca</name>
    <dbReference type="NCBI Taxonomy" id="2602767"/>
    <lineage>
        <taxon>Bacteria</taxon>
        <taxon>Pseudomonadati</taxon>
        <taxon>Bacteroidota</taxon>
        <taxon>Saprospiria</taxon>
        <taxon>Saprospirales</taxon>
        <taxon>Lewinellaceae</taxon>
        <taxon>Neolewinella</taxon>
    </lineage>
</organism>
<dbReference type="RefSeq" id="WP_147929670.1">
    <property type="nucleotide sequence ID" value="NZ_VOXD01000005.1"/>
</dbReference>
<comment type="caution">
    <text evidence="2">The sequence shown here is derived from an EMBL/GenBank/DDBJ whole genome shotgun (WGS) entry which is preliminary data.</text>
</comment>
<dbReference type="AlphaFoldDB" id="A0A5C7FWP6"/>
<evidence type="ECO:0000313" key="2">
    <source>
        <dbReference type="EMBL" id="TXF90842.1"/>
    </source>
</evidence>
<name>A0A5C7FWP6_9BACT</name>
<proteinExistence type="predicted"/>
<feature type="signal peptide" evidence="1">
    <location>
        <begin position="1"/>
        <end position="19"/>
    </location>
</feature>
<evidence type="ECO:0000256" key="1">
    <source>
        <dbReference type="SAM" id="SignalP"/>
    </source>
</evidence>
<accession>A0A5C7FWP6</accession>
<reference evidence="2 3" key="1">
    <citation type="submission" date="2019-08" db="EMBL/GenBank/DDBJ databases">
        <title>Lewinella sp. strain SSH13 Genome sequencing and assembly.</title>
        <authorList>
            <person name="Kim I."/>
        </authorList>
    </citation>
    <scope>NUCLEOTIDE SEQUENCE [LARGE SCALE GENOMIC DNA]</scope>
    <source>
        <strain evidence="2 3">SSH13</strain>
    </source>
</reference>
<dbReference type="OrthoDB" id="5457266at2"/>
<sequence length="182" mass="19895">MLRFSILGLLLFSLSLLSAQREADYIDALALHLGAQKEVAVTSGRVDLETATHAIEVERAPKWKNSIGQALWYGLQRNKQPGIILLVESPAQRKYAIQLGSALDYAGLGNSITVWLWPDDFPGVEPRAAAASEQQQPAAGTGQYWLNLNGNKRHKSSCRWFKNTAKGRLCTADEGVAAGCCR</sequence>
<protein>
    <submittedName>
        <fullName evidence="2">Uncharacterized protein</fullName>
    </submittedName>
</protein>
<feature type="chain" id="PRO_5022819129" evidence="1">
    <location>
        <begin position="20"/>
        <end position="182"/>
    </location>
</feature>
<dbReference type="EMBL" id="VOXD01000005">
    <property type="protein sequence ID" value="TXF90842.1"/>
    <property type="molecule type" value="Genomic_DNA"/>
</dbReference>
<dbReference type="Proteomes" id="UP000321907">
    <property type="component" value="Unassembled WGS sequence"/>
</dbReference>
<keyword evidence="3" id="KW-1185">Reference proteome</keyword>
<keyword evidence="1" id="KW-0732">Signal</keyword>
<gene>
    <name evidence="2" type="ORF">FUA23_05225</name>
</gene>